<gene>
    <name evidence="3" type="ORF">SAMN05660657_05696</name>
</gene>
<accession>A0A1I7DEM8</accession>
<evidence type="ECO:0000256" key="1">
    <source>
        <dbReference type="SAM" id="MobiDB-lite"/>
    </source>
</evidence>
<dbReference type="AlphaFoldDB" id="A0A1I7DEM8"/>
<keyword evidence="2" id="KW-1133">Transmembrane helix</keyword>
<dbReference type="Proteomes" id="UP000199546">
    <property type="component" value="Unassembled WGS sequence"/>
</dbReference>
<protein>
    <submittedName>
        <fullName evidence="3">Uncharacterized protein</fullName>
    </submittedName>
</protein>
<organism evidence="3 4">
    <name type="scientific">Geodermatophilus amargosae</name>
    <dbReference type="NCBI Taxonomy" id="1296565"/>
    <lineage>
        <taxon>Bacteria</taxon>
        <taxon>Bacillati</taxon>
        <taxon>Actinomycetota</taxon>
        <taxon>Actinomycetes</taxon>
        <taxon>Geodermatophilales</taxon>
        <taxon>Geodermatophilaceae</taxon>
        <taxon>Geodermatophilus</taxon>
    </lineage>
</organism>
<sequence>MNSAAPPPAEPARAPTAGEKCRRCGHSAAQHRLGAPAGQRFCVDDSKECSCLNFEAEQAGQSTRSPTVKPPWWRRWWSGVSAAIIAAGALAAAITAIIALRPPPDPADRASINSIDLTWPESLSNYSATAQIPPSGIIEIEPELINPAGGLPWLLDLSAPSSSSSSPASSPPSSSPPSSSPPSSSPPSSSPPSSSPPSSSPPSSSPASSSSETPLSRTVIPITLPPLNEVSNQYEIVVNEQVLGEYELPGDASRFLVFAQDIVDPQGEFLPAPEAAERLAARLEDVRNEPKQGKRDLLGVRVAVNLEVQGLLDEPLVLFSRLIPAEGTVIPEIWAQAMPICWFVANTEDDVGTLDVWVPLPEAAGLYQIDLIIAKPNALDVPLTSKRTEFLG</sequence>
<evidence type="ECO:0000313" key="3">
    <source>
        <dbReference type="EMBL" id="SFU10191.1"/>
    </source>
</evidence>
<keyword evidence="4" id="KW-1185">Reference proteome</keyword>
<proteinExistence type="predicted"/>
<evidence type="ECO:0000256" key="2">
    <source>
        <dbReference type="SAM" id="Phobius"/>
    </source>
</evidence>
<feature type="compositionally biased region" description="Pro residues" evidence="1">
    <location>
        <begin position="169"/>
        <end position="204"/>
    </location>
</feature>
<name>A0A1I7DEM8_9ACTN</name>
<feature type="region of interest" description="Disordered" evidence="1">
    <location>
        <begin position="159"/>
        <end position="215"/>
    </location>
</feature>
<feature type="transmembrane region" description="Helical" evidence="2">
    <location>
        <begin position="76"/>
        <end position="100"/>
    </location>
</feature>
<dbReference type="EMBL" id="FPBA01000053">
    <property type="protein sequence ID" value="SFU10191.1"/>
    <property type="molecule type" value="Genomic_DNA"/>
</dbReference>
<evidence type="ECO:0000313" key="4">
    <source>
        <dbReference type="Proteomes" id="UP000199546"/>
    </source>
</evidence>
<reference evidence="4" key="1">
    <citation type="submission" date="2016-10" db="EMBL/GenBank/DDBJ databases">
        <authorList>
            <person name="Varghese N."/>
            <person name="Submissions S."/>
        </authorList>
    </citation>
    <scope>NUCLEOTIDE SEQUENCE [LARGE SCALE GENOMIC DNA]</scope>
    <source>
        <strain evidence="4">DSM 46136</strain>
    </source>
</reference>
<feature type="compositionally biased region" description="Low complexity" evidence="1">
    <location>
        <begin position="159"/>
        <end position="168"/>
    </location>
</feature>
<keyword evidence="2" id="KW-0472">Membrane</keyword>
<keyword evidence="2" id="KW-0812">Transmembrane</keyword>